<dbReference type="Pfam" id="PF10097">
    <property type="entry name" value="DUF2335"/>
    <property type="match status" value="1"/>
</dbReference>
<evidence type="ECO:0000313" key="2">
    <source>
        <dbReference type="EMBL" id="POA09515.1"/>
    </source>
</evidence>
<dbReference type="OrthoDB" id="9813552at2"/>
<reference evidence="2 3" key="1">
    <citation type="submission" date="2017-08" db="EMBL/GenBank/DDBJ databases">
        <title>Draft genome sequences of 64 type strains of genus Staph aureus.</title>
        <authorList>
            <person name="Cole K."/>
            <person name="Golubchik T."/>
            <person name="Russell J."/>
            <person name="Foster D."/>
            <person name="Llewelyn M."/>
            <person name="Wilson D."/>
            <person name="Crook D."/>
            <person name="Paul J."/>
        </authorList>
    </citation>
    <scope>NUCLEOTIDE SEQUENCE [LARGE SCALE GENOMIC DNA]</scope>
    <source>
        <strain evidence="2 3">DSM 29875</strain>
    </source>
</reference>
<dbReference type="GeneID" id="98297077"/>
<gene>
    <name evidence="2" type="ORF">CD039_01835</name>
</gene>
<proteinExistence type="predicted"/>
<dbReference type="EMBL" id="PPPX01000001">
    <property type="protein sequence ID" value="POA09515.1"/>
    <property type="molecule type" value="Genomic_DNA"/>
</dbReference>
<evidence type="ECO:0000313" key="3">
    <source>
        <dbReference type="Proteomes" id="UP000242712"/>
    </source>
</evidence>
<feature type="transmembrane region" description="Helical" evidence="1">
    <location>
        <begin position="115"/>
        <end position="137"/>
    </location>
</feature>
<dbReference type="Proteomes" id="UP000242712">
    <property type="component" value="Unassembled WGS sequence"/>
</dbReference>
<keyword evidence="3" id="KW-1185">Reference proteome</keyword>
<dbReference type="RefSeq" id="WP_103370890.1">
    <property type="nucleotide sequence ID" value="NZ_CBCRVO010000001.1"/>
</dbReference>
<feature type="transmembrane region" description="Helical" evidence="1">
    <location>
        <begin position="87"/>
        <end position="109"/>
    </location>
</feature>
<protein>
    <submittedName>
        <fullName evidence="2">DUF2335 domain-containing protein</fullName>
    </submittedName>
</protein>
<keyword evidence="1" id="KW-0472">Membrane</keyword>
<keyword evidence="1" id="KW-0812">Transmembrane</keyword>
<accession>A0A2K4FF29</accession>
<dbReference type="AlphaFoldDB" id="A0A2K4FF29"/>
<evidence type="ECO:0000256" key="1">
    <source>
        <dbReference type="SAM" id="Phobius"/>
    </source>
</evidence>
<dbReference type="InterPro" id="IPR019284">
    <property type="entry name" value="RP532"/>
</dbReference>
<organism evidence="2 3">
    <name type="scientific">Staphylococcus argensis</name>
    <dbReference type="NCBI Taxonomy" id="1607738"/>
    <lineage>
        <taxon>Bacteria</taxon>
        <taxon>Bacillati</taxon>
        <taxon>Bacillota</taxon>
        <taxon>Bacilli</taxon>
        <taxon>Bacillales</taxon>
        <taxon>Staphylococcaceae</taxon>
        <taxon>Staphylococcus</taxon>
    </lineage>
</organism>
<sequence length="142" mass="16147">MTNKENNTHDLDLVKTVKHAIVQEKENQEMIATLEMYNGPIPHPKVLEGYDKLDPGSAKRIINNGIEESKHRRKMEVITLKHITRSFYFRFILAFILAILFGLGSFYLVLNNHPIIGSTFVGATLISIVIIFTGEILNPKKN</sequence>
<keyword evidence="1" id="KW-1133">Transmembrane helix</keyword>
<comment type="caution">
    <text evidence="2">The sequence shown here is derived from an EMBL/GenBank/DDBJ whole genome shotgun (WGS) entry which is preliminary data.</text>
</comment>
<name>A0A2K4FF29_9STAP</name>